<evidence type="ECO:0000313" key="1">
    <source>
        <dbReference type="EMBL" id="KEH17779.1"/>
    </source>
</evidence>
<reference evidence="1 3" key="1">
    <citation type="journal article" date="2011" name="Nature">
        <title>The Medicago genome provides insight into the evolution of rhizobial symbioses.</title>
        <authorList>
            <person name="Young N.D."/>
            <person name="Debelle F."/>
            <person name="Oldroyd G.E."/>
            <person name="Geurts R."/>
            <person name="Cannon S.B."/>
            <person name="Udvardi M.K."/>
            <person name="Benedito V.A."/>
            <person name="Mayer K.F."/>
            <person name="Gouzy J."/>
            <person name="Schoof H."/>
            <person name="Van de Peer Y."/>
            <person name="Proost S."/>
            <person name="Cook D.R."/>
            <person name="Meyers B.C."/>
            <person name="Spannagl M."/>
            <person name="Cheung F."/>
            <person name="De Mita S."/>
            <person name="Krishnakumar V."/>
            <person name="Gundlach H."/>
            <person name="Zhou S."/>
            <person name="Mudge J."/>
            <person name="Bharti A.K."/>
            <person name="Murray J.D."/>
            <person name="Naoumkina M.A."/>
            <person name="Rosen B."/>
            <person name="Silverstein K.A."/>
            <person name="Tang H."/>
            <person name="Rombauts S."/>
            <person name="Zhao P.X."/>
            <person name="Zhou P."/>
            <person name="Barbe V."/>
            <person name="Bardou P."/>
            <person name="Bechner M."/>
            <person name="Bellec A."/>
            <person name="Berger A."/>
            <person name="Berges H."/>
            <person name="Bidwell S."/>
            <person name="Bisseling T."/>
            <person name="Choisne N."/>
            <person name="Couloux A."/>
            <person name="Denny R."/>
            <person name="Deshpande S."/>
            <person name="Dai X."/>
            <person name="Doyle J.J."/>
            <person name="Dudez A.M."/>
            <person name="Farmer A.D."/>
            <person name="Fouteau S."/>
            <person name="Franken C."/>
            <person name="Gibelin C."/>
            <person name="Gish J."/>
            <person name="Goldstein S."/>
            <person name="Gonzalez A.J."/>
            <person name="Green P.J."/>
            <person name="Hallab A."/>
            <person name="Hartog M."/>
            <person name="Hua A."/>
            <person name="Humphray S.J."/>
            <person name="Jeong D.H."/>
            <person name="Jing Y."/>
            <person name="Jocker A."/>
            <person name="Kenton S.M."/>
            <person name="Kim D.J."/>
            <person name="Klee K."/>
            <person name="Lai H."/>
            <person name="Lang C."/>
            <person name="Lin S."/>
            <person name="Macmil S.L."/>
            <person name="Magdelenat G."/>
            <person name="Matthews L."/>
            <person name="McCorrison J."/>
            <person name="Monaghan E.L."/>
            <person name="Mun J.H."/>
            <person name="Najar F.Z."/>
            <person name="Nicholson C."/>
            <person name="Noirot C."/>
            <person name="O'Bleness M."/>
            <person name="Paule C.R."/>
            <person name="Poulain J."/>
            <person name="Prion F."/>
            <person name="Qin B."/>
            <person name="Qu C."/>
            <person name="Retzel E.F."/>
            <person name="Riddle C."/>
            <person name="Sallet E."/>
            <person name="Samain S."/>
            <person name="Samson N."/>
            <person name="Sanders I."/>
            <person name="Saurat O."/>
            <person name="Scarpelli C."/>
            <person name="Schiex T."/>
            <person name="Segurens B."/>
            <person name="Severin A.J."/>
            <person name="Sherrier D.J."/>
            <person name="Shi R."/>
            <person name="Sims S."/>
            <person name="Singer S.R."/>
            <person name="Sinharoy S."/>
            <person name="Sterck L."/>
            <person name="Viollet A."/>
            <person name="Wang B.B."/>
            <person name="Wang K."/>
            <person name="Wang M."/>
            <person name="Wang X."/>
            <person name="Warfsmann J."/>
            <person name="Weissenbach J."/>
            <person name="White D.D."/>
            <person name="White J.D."/>
            <person name="Wiley G.B."/>
            <person name="Wincker P."/>
            <person name="Xing Y."/>
            <person name="Yang L."/>
            <person name="Yao Z."/>
            <person name="Ying F."/>
            <person name="Zhai J."/>
            <person name="Zhou L."/>
            <person name="Zuber A."/>
            <person name="Denarie J."/>
            <person name="Dixon R.A."/>
            <person name="May G.D."/>
            <person name="Schwartz D.C."/>
            <person name="Rogers J."/>
            <person name="Quetier F."/>
            <person name="Town C.D."/>
            <person name="Roe B.A."/>
        </authorList>
    </citation>
    <scope>NUCLEOTIDE SEQUENCE [LARGE SCALE GENOMIC DNA]</scope>
    <source>
        <strain evidence="1">A17</strain>
        <strain evidence="2 3">cv. Jemalong A17</strain>
    </source>
</reference>
<protein>
    <submittedName>
        <fullName evidence="1 2">Uncharacterized protein</fullName>
    </submittedName>
</protein>
<dbReference type="Proteomes" id="UP000002051">
    <property type="component" value="Chromosome 8"/>
</dbReference>
<gene>
    <name evidence="1" type="ordered locus">MTR_8g005245</name>
</gene>
<reference evidence="1 3" key="2">
    <citation type="journal article" date="2014" name="BMC Genomics">
        <title>An improved genome release (version Mt4.0) for the model legume Medicago truncatula.</title>
        <authorList>
            <person name="Tang H."/>
            <person name="Krishnakumar V."/>
            <person name="Bidwell S."/>
            <person name="Rosen B."/>
            <person name="Chan A."/>
            <person name="Zhou S."/>
            <person name="Gentzbittel L."/>
            <person name="Childs K.L."/>
            <person name="Yandell M."/>
            <person name="Gundlach H."/>
            <person name="Mayer K.F."/>
            <person name="Schwartz D.C."/>
            <person name="Town C.D."/>
        </authorList>
    </citation>
    <scope>GENOME REANNOTATION</scope>
    <source>
        <strain evidence="1">A17</strain>
        <strain evidence="2 3">cv. Jemalong A17</strain>
    </source>
</reference>
<dbReference type="STRING" id="3880.A0A072TJS1"/>
<reference evidence="2" key="3">
    <citation type="submission" date="2015-04" db="UniProtKB">
        <authorList>
            <consortium name="EnsemblPlants"/>
        </authorList>
    </citation>
    <scope>IDENTIFICATION</scope>
    <source>
        <strain evidence="2">cv. Jemalong A17</strain>
    </source>
</reference>
<evidence type="ECO:0000313" key="3">
    <source>
        <dbReference type="Proteomes" id="UP000002051"/>
    </source>
</evidence>
<sequence length="260" mass="29198">MNMDNFKKDIDELIAQFTQNLTKYADIFHEVQGNADDPHKSSLSVCDSEQNSTACLQNASMLSDQYIPTHSASEPTLPENWRQSLVTLTHSSVESSGANNCSSSENQQLTCTDVSKPDPVKMEHWLGKNKCNLQNFIQKMSWSDLIYFQHRLLQEAVAKKRLAGNSLKLDALSGRTGPCSQPMPRAKKTLSRVAVTRASSEKYSDFSLPRSDISKEQRKSCDICRRFENVLNHIPVCSGCKVLLEIYRVVKVYSGSVEDI</sequence>
<proteinExistence type="predicted"/>
<dbReference type="EnsemblPlants" id="KEH17779">
    <property type="protein sequence ID" value="KEH17779"/>
    <property type="gene ID" value="MTR_8g005245"/>
</dbReference>
<keyword evidence="3" id="KW-1185">Reference proteome</keyword>
<accession>A0A072TJS1</accession>
<dbReference type="AlphaFoldDB" id="A0A072TJS1"/>
<name>A0A072TJS1_MEDTR</name>
<evidence type="ECO:0000313" key="2">
    <source>
        <dbReference type="EnsemblPlants" id="KEH17779"/>
    </source>
</evidence>
<organism evidence="1 3">
    <name type="scientific">Medicago truncatula</name>
    <name type="common">Barrel medic</name>
    <name type="synonym">Medicago tribuloides</name>
    <dbReference type="NCBI Taxonomy" id="3880"/>
    <lineage>
        <taxon>Eukaryota</taxon>
        <taxon>Viridiplantae</taxon>
        <taxon>Streptophyta</taxon>
        <taxon>Embryophyta</taxon>
        <taxon>Tracheophyta</taxon>
        <taxon>Spermatophyta</taxon>
        <taxon>Magnoliopsida</taxon>
        <taxon>eudicotyledons</taxon>
        <taxon>Gunneridae</taxon>
        <taxon>Pentapetalae</taxon>
        <taxon>rosids</taxon>
        <taxon>fabids</taxon>
        <taxon>Fabales</taxon>
        <taxon>Fabaceae</taxon>
        <taxon>Papilionoideae</taxon>
        <taxon>50 kb inversion clade</taxon>
        <taxon>NPAAA clade</taxon>
        <taxon>Hologalegina</taxon>
        <taxon>IRL clade</taxon>
        <taxon>Trifolieae</taxon>
        <taxon>Medicago</taxon>
    </lineage>
</organism>
<dbReference type="HOGENOM" id="CLU_1071057_0_0_1"/>
<dbReference type="EMBL" id="CM001224">
    <property type="protein sequence ID" value="KEH17779.1"/>
    <property type="molecule type" value="Genomic_DNA"/>
</dbReference>